<sequence length="206" mass="22698">MALQAKLPIIVATSSVAVGGGVYCCYQYSLGNKGTLKSFADYSEAFLKVGEDNELWSAKLKALENGNVSGHLTELQNAKNRKDLALLKLACEKFYAPDFVSKGEGDFLDFKNYCAKNNKDVVGTGWISNFESVDKSEKVIKKINERGDTIISSSLIIIGTKHAEKAKEETARTDLNKWCKDTGESIYLGEQSLDLKTGKEYCKEPT</sequence>
<accession>A0A1A9QBG9</accession>
<gene>
    <name evidence="1" type="ORF">A6V39_05110</name>
</gene>
<keyword evidence="2" id="KW-1185">Reference proteome</keyword>
<dbReference type="Proteomes" id="UP000077623">
    <property type="component" value="Unassembled WGS sequence"/>
</dbReference>
<dbReference type="EMBL" id="LWUJ01000014">
    <property type="protein sequence ID" value="OAL09807.1"/>
    <property type="molecule type" value="Genomic_DNA"/>
</dbReference>
<dbReference type="RefSeq" id="WP_187150660.1">
    <property type="nucleotide sequence ID" value="NZ_LWUJ01000014.1"/>
</dbReference>
<organism evidence="1 2">
    <name type="scientific">Candidatus Mycoplasma haematobovis</name>
    <dbReference type="NCBI Taxonomy" id="432608"/>
    <lineage>
        <taxon>Bacteria</taxon>
        <taxon>Bacillati</taxon>
        <taxon>Mycoplasmatota</taxon>
        <taxon>Mollicutes</taxon>
        <taxon>Mycoplasmataceae</taxon>
        <taxon>Mycoplasma</taxon>
    </lineage>
</organism>
<proteinExistence type="predicted"/>
<evidence type="ECO:0000313" key="1">
    <source>
        <dbReference type="EMBL" id="OAL09807.1"/>
    </source>
</evidence>
<dbReference type="AlphaFoldDB" id="A0A1A9QBG9"/>
<dbReference type="STRING" id="432608.A6V39_05110"/>
<reference evidence="2" key="1">
    <citation type="submission" date="2016-04" db="EMBL/GenBank/DDBJ databases">
        <authorList>
            <person name="Quiroz-Castaneda R.E."/>
            <person name="Martinez-Ocampo F."/>
        </authorList>
    </citation>
    <scope>NUCLEOTIDE SEQUENCE [LARGE SCALE GENOMIC DNA]</scope>
    <source>
        <strain evidence="2">INIFAP01</strain>
    </source>
</reference>
<protein>
    <submittedName>
        <fullName evidence="1">Uncharacterized protein</fullName>
    </submittedName>
</protein>
<evidence type="ECO:0000313" key="2">
    <source>
        <dbReference type="Proteomes" id="UP000077623"/>
    </source>
</evidence>
<name>A0A1A9QBG9_9MOLU</name>
<comment type="caution">
    <text evidence="1">The sequence shown here is derived from an EMBL/GenBank/DDBJ whole genome shotgun (WGS) entry which is preliminary data.</text>
</comment>